<evidence type="ECO:0000256" key="1">
    <source>
        <dbReference type="ARBA" id="ARBA00004496"/>
    </source>
</evidence>
<protein>
    <recommendedName>
        <fullName evidence="3">Regulatory protein RecX</fullName>
    </recommendedName>
</protein>
<organism evidence="8">
    <name type="scientific">gut metagenome</name>
    <dbReference type="NCBI Taxonomy" id="749906"/>
    <lineage>
        <taxon>unclassified sequences</taxon>
        <taxon>metagenomes</taxon>
        <taxon>organismal metagenomes</taxon>
    </lineage>
</organism>
<dbReference type="EMBL" id="AMCI01000990">
    <property type="protein sequence ID" value="EJX07052.1"/>
    <property type="molecule type" value="Genomic_DNA"/>
</dbReference>
<evidence type="ECO:0000259" key="7">
    <source>
        <dbReference type="Pfam" id="PF21982"/>
    </source>
</evidence>
<dbReference type="InterPro" id="IPR053924">
    <property type="entry name" value="RecX_HTH_2nd"/>
</dbReference>
<dbReference type="GO" id="GO:0006282">
    <property type="term" value="P:regulation of DNA repair"/>
    <property type="evidence" value="ECO:0007669"/>
    <property type="project" value="InterPro"/>
</dbReference>
<evidence type="ECO:0000313" key="8">
    <source>
        <dbReference type="EMBL" id="EJX07052.1"/>
    </source>
</evidence>
<evidence type="ECO:0000256" key="4">
    <source>
        <dbReference type="ARBA" id="ARBA00022490"/>
    </source>
</evidence>
<sequence>MALTEEEQLKVRQKAMRLLEHMNRTEKGLEEKLKNAGFSPEAIKNGMDYVRSFGYLNDQRYAETYISSRIGCKSRQKLLLELLQKGIDRETFERAWEEIASIQKPDERQILKELIQKKYAPGTRLTEKEMRRLYGYLSRRGFRPGDIFSSLEELEIAQEKEPWDEK</sequence>
<feature type="domain" description="RecX second three-helical" evidence="5">
    <location>
        <begin position="57"/>
        <end position="95"/>
    </location>
</feature>
<dbReference type="InterPro" id="IPR053926">
    <property type="entry name" value="RecX_HTH_1st"/>
</dbReference>
<proteinExistence type="inferred from homology"/>
<dbReference type="InterPro" id="IPR053925">
    <property type="entry name" value="RecX_HTH_3rd"/>
</dbReference>
<feature type="domain" description="RecX first three-helical" evidence="7">
    <location>
        <begin position="12"/>
        <end position="44"/>
    </location>
</feature>
<dbReference type="InterPro" id="IPR003783">
    <property type="entry name" value="Regulatory_RecX"/>
</dbReference>
<comment type="caution">
    <text evidence="8">The sequence shown here is derived from an EMBL/GenBank/DDBJ whole genome shotgun (WGS) entry which is preliminary data.</text>
</comment>
<dbReference type="Pfam" id="PF21981">
    <property type="entry name" value="RecX_HTH3"/>
    <property type="match status" value="1"/>
</dbReference>
<feature type="domain" description="RecX third three-helical" evidence="6">
    <location>
        <begin position="106"/>
        <end position="148"/>
    </location>
</feature>
<dbReference type="Pfam" id="PF02631">
    <property type="entry name" value="RecX_HTH2"/>
    <property type="match status" value="1"/>
</dbReference>
<reference evidence="8" key="1">
    <citation type="journal article" date="2012" name="PLoS ONE">
        <title>Gene sets for utilization of primary and secondary nutrition supplies in the distal gut of endangered iberian lynx.</title>
        <authorList>
            <person name="Alcaide M."/>
            <person name="Messina E."/>
            <person name="Richter M."/>
            <person name="Bargiela R."/>
            <person name="Peplies J."/>
            <person name="Huws S.A."/>
            <person name="Newbold C.J."/>
            <person name="Golyshin P.N."/>
            <person name="Simon M.A."/>
            <person name="Lopez G."/>
            <person name="Yakimov M.M."/>
            <person name="Ferrer M."/>
        </authorList>
    </citation>
    <scope>NUCLEOTIDE SEQUENCE</scope>
</reference>
<evidence type="ECO:0000256" key="2">
    <source>
        <dbReference type="ARBA" id="ARBA00009695"/>
    </source>
</evidence>
<dbReference type="Pfam" id="PF21982">
    <property type="entry name" value="RecX_HTH1"/>
    <property type="match status" value="1"/>
</dbReference>
<comment type="subcellular location">
    <subcellularLocation>
        <location evidence="1">Cytoplasm</location>
    </subcellularLocation>
</comment>
<evidence type="ECO:0000256" key="3">
    <source>
        <dbReference type="ARBA" id="ARBA00018111"/>
    </source>
</evidence>
<dbReference type="InterPro" id="IPR036388">
    <property type="entry name" value="WH-like_DNA-bd_sf"/>
</dbReference>
<dbReference type="Gene3D" id="1.10.10.10">
    <property type="entry name" value="Winged helix-like DNA-binding domain superfamily/Winged helix DNA-binding domain"/>
    <property type="match status" value="3"/>
</dbReference>
<evidence type="ECO:0000259" key="5">
    <source>
        <dbReference type="Pfam" id="PF02631"/>
    </source>
</evidence>
<comment type="similarity">
    <text evidence="2">Belongs to the RecX family.</text>
</comment>
<dbReference type="PANTHER" id="PTHR33602">
    <property type="entry name" value="REGULATORY PROTEIN RECX FAMILY PROTEIN"/>
    <property type="match status" value="1"/>
</dbReference>
<dbReference type="PANTHER" id="PTHR33602:SF1">
    <property type="entry name" value="REGULATORY PROTEIN RECX FAMILY PROTEIN"/>
    <property type="match status" value="1"/>
</dbReference>
<dbReference type="GO" id="GO:0005737">
    <property type="term" value="C:cytoplasm"/>
    <property type="evidence" value="ECO:0007669"/>
    <property type="project" value="UniProtKB-SubCell"/>
</dbReference>
<gene>
    <name evidence="8" type="ORF">EVA_04841</name>
</gene>
<name>J9GHS8_9ZZZZ</name>
<evidence type="ECO:0000259" key="6">
    <source>
        <dbReference type="Pfam" id="PF21981"/>
    </source>
</evidence>
<dbReference type="AlphaFoldDB" id="J9GHS8"/>
<keyword evidence="4" id="KW-0963">Cytoplasm</keyword>
<dbReference type="HAMAP" id="MF_01114">
    <property type="entry name" value="RecX"/>
    <property type="match status" value="1"/>
</dbReference>
<accession>J9GHS8</accession>